<keyword evidence="3" id="KW-1185">Reference proteome</keyword>
<proteinExistence type="predicted"/>
<protein>
    <submittedName>
        <fullName evidence="2">Uncharacterized protein</fullName>
    </submittedName>
</protein>
<dbReference type="EMBL" id="OZ019894">
    <property type="protein sequence ID" value="CAK9215972.1"/>
    <property type="molecule type" value="Genomic_DNA"/>
</dbReference>
<evidence type="ECO:0000313" key="2">
    <source>
        <dbReference type="EMBL" id="CAK9215972.1"/>
    </source>
</evidence>
<accession>A0ABP0U9G7</accession>
<dbReference type="Proteomes" id="UP001497512">
    <property type="component" value="Chromosome 2"/>
</dbReference>
<sequence length="94" mass="10236">MGSLARLARISTLAGSATLMSMEATVFYSRNDGPATESQKNCQFLEPKSAAAQECSKHDEEEDPKPALTTTCSPKMAPQFDGLNFYETLISSQR</sequence>
<evidence type="ECO:0000256" key="1">
    <source>
        <dbReference type="SAM" id="MobiDB-lite"/>
    </source>
</evidence>
<reference evidence="2" key="1">
    <citation type="submission" date="2024-02" db="EMBL/GenBank/DDBJ databases">
        <authorList>
            <consortium name="ELIXIR-Norway"/>
            <consortium name="Elixir Norway"/>
        </authorList>
    </citation>
    <scope>NUCLEOTIDE SEQUENCE</scope>
</reference>
<organism evidence="2 3">
    <name type="scientific">Sphagnum troendelagicum</name>
    <dbReference type="NCBI Taxonomy" id="128251"/>
    <lineage>
        <taxon>Eukaryota</taxon>
        <taxon>Viridiplantae</taxon>
        <taxon>Streptophyta</taxon>
        <taxon>Embryophyta</taxon>
        <taxon>Bryophyta</taxon>
        <taxon>Sphagnophytina</taxon>
        <taxon>Sphagnopsida</taxon>
        <taxon>Sphagnales</taxon>
        <taxon>Sphagnaceae</taxon>
        <taxon>Sphagnum</taxon>
    </lineage>
</organism>
<gene>
    <name evidence="2" type="ORF">CSSPTR1EN2_LOCUS13121</name>
</gene>
<feature type="region of interest" description="Disordered" evidence="1">
    <location>
        <begin position="53"/>
        <end position="73"/>
    </location>
</feature>
<name>A0ABP0U9G7_9BRYO</name>
<evidence type="ECO:0000313" key="3">
    <source>
        <dbReference type="Proteomes" id="UP001497512"/>
    </source>
</evidence>